<feature type="transmembrane region" description="Helical" evidence="1">
    <location>
        <begin position="28"/>
        <end position="49"/>
    </location>
</feature>
<sequence>MAGSLLSAAFVLCIYVASVGYFLMRNDVAGWKAGHLTPLVILAPILFLLQRSLSDSDQSREVQRTGGRRMFVEGVGCGIVTLIVAAVMPQVPAAVIMFVIAWGTLFYTVFSTMKKR</sequence>
<comment type="caution">
    <text evidence="2">The sequence shown here is derived from an EMBL/GenBank/DDBJ whole genome shotgun (WGS) entry which is preliminary data.</text>
</comment>
<protein>
    <submittedName>
        <fullName evidence="2">Uncharacterized protein</fullName>
    </submittedName>
</protein>
<organism evidence="2 3">
    <name type="scientific">Alicyclobacillus fastidiosus</name>
    <dbReference type="NCBI Taxonomy" id="392011"/>
    <lineage>
        <taxon>Bacteria</taxon>
        <taxon>Bacillati</taxon>
        <taxon>Bacillota</taxon>
        <taxon>Bacilli</taxon>
        <taxon>Bacillales</taxon>
        <taxon>Alicyclobacillaceae</taxon>
        <taxon>Alicyclobacillus</taxon>
    </lineage>
</organism>
<evidence type="ECO:0000313" key="3">
    <source>
        <dbReference type="Proteomes" id="UP001579974"/>
    </source>
</evidence>
<evidence type="ECO:0000256" key="1">
    <source>
        <dbReference type="SAM" id="Phobius"/>
    </source>
</evidence>
<name>A0ABV5ALR1_9BACL</name>
<dbReference type="EMBL" id="JBDXSU010000048">
    <property type="protein sequence ID" value="MFB5193204.1"/>
    <property type="molecule type" value="Genomic_DNA"/>
</dbReference>
<feature type="transmembrane region" description="Helical" evidence="1">
    <location>
        <begin position="93"/>
        <end position="110"/>
    </location>
</feature>
<dbReference type="Proteomes" id="UP001579974">
    <property type="component" value="Unassembled WGS sequence"/>
</dbReference>
<reference evidence="2 3" key="1">
    <citation type="journal article" date="2024" name="Int. J. Mol. Sci.">
        <title>Exploration of Alicyclobacillus spp. Genome in Search of Antibiotic Resistance.</title>
        <authorList>
            <person name="Bucka-Kolendo J."/>
            <person name="Kiousi D.E."/>
            <person name="Dekowska A."/>
            <person name="Mikolajczuk-Szczyrba A."/>
            <person name="Karadedos D.M."/>
            <person name="Michael P."/>
            <person name="Galanis A."/>
            <person name="Sokolowska B."/>
        </authorList>
    </citation>
    <scope>NUCLEOTIDE SEQUENCE [LARGE SCALE GENOMIC DNA]</scope>
    <source>
        <strain evidence="2 3">KKP 3000</strain>
    </source>
</reference>
<keyword evidence="3" id="KW-1185">Reference proteome</keyword>
<feature type="transmembrane region" description="Helical" evidence="1">
    <location>
        <begin position="70"/>
        <end position="87"/>
    </location>
</feature>
<dbReference type="RefSeq" id="WP_275473411.1">
    <property type="nucleotide sequence ID" value="NZ_CP162940.1"/>
</dbReference>
<keyword evidence="1" id="KW-0812">Transmembrane</keyword>
<evidence type="ECO:0000313" key="2">
    <source>
        <dbReference type="EMBL" id="MFB5193204.1"/>
    </source>
</evidence>
<keyword evidence="1" id="KW-0472">Membrane</keyword>
<proteinExistence type="predicted"/>
<accession>A0ABV5ALR1</accession>
<keyword evidence="1" id="KW-1133">Transmembrane helix</keyword>
<gene>
    <name evidence="2" type="ORF">KKP3000_003150</name>
</gene>